<keyword evidence="2" id="KW-1133">Transmembrane helix</keyword>
<evidence type="ECO:0000313" key="4">
    <source>
        <dbReference type="Proteomes" id="UP001327225"/>
    </source>
</evidence>
<name>A0ABZ0ZQN5_9ACTN</name>
<feature type="region of interest" description="Disordered" evidence="1">
    <location>
        <begin position="82"/>
        <end position="108"/>
    </location>
</feature>
<reference evidence="4" key="1">
    <citation type="submission" date="2023-12" db="EMBL/GenBank/DDBJ databases">
        <title>Novel species in genus Nocardioides.</title>
        <authorList>
            <person name="Zhou H."/>
        </authorList>
    </citation>
    <scope>NUCLEOTIDE SEQUENCE [LARGE SCALE GENOMIC DNA]</scope>
    <source>
        <strain evidence="4">HM61</strain>
    </source>
</reference>
<keyword evidence="4" id="KW-1185">Reference proteome</keyword>
<accession>A0ABZ0ZQN5</accession>
<dbReference type="Proteomes" id="UP001327225">
    <property type="component" value="Chromosome"/>
</dbReference>
<feature type="transmembrane region" description="Helical" evidence="2">
    <location>
        <begin position="15"/>
        <end position="35"/>
    </location>
</feature>
<evidence type="ECO:0000313" key="3">
    <source>
        <dbReference type="EMBL" id="WQQ26664.1"/>
    </source>
</evidence>
<sequence>MNNNYSLDADSPRWWWPPAAVGAVGAAAIAAILVLPSTGVALPGETRDVPPGPDHWSATVDPDADRPCFLTRAHWNIALDQTQPRCGRGTPNRQQWTGTLRPGLDSQP</sequence>
<organism evidence="3 4">
    <name type="scientific">Nocardioides bizhenqiangii</name>
    <dbReference type="NCBI Taxonomy" id="3095076"/>
    <lineage>
        <taxon>Bacteria</taxon>
        <taxon>Bacillati</taxon>
        <taxon>Actinomycetota</taxon>
        <taxon>Actinomycetes</taxon>
        <taxon>Propionibacteriales</taxon>
        <taxon>Nocardioidaceae</taxon>
        <taxon>Nocardioides</taxon>
    </lineage>
</organism>
<keyword evidence="2" id="KW-0812">Transmembrane</keyword>
<dbReference type="RefSeq" id="WP_322937511.1">
    <property type="nucleotide sequence ID" value="NZ_CP141059.1"/>
</dbReference>
<protein>
    <submittedName>
        <fullName evidence="3">Uncharacterized protein</fullName>
    </submittedName>
</protein>
<evidence type="ECO:0000256" key="2">
    <source>
        <dbReference type="SAM" id="Phobius"/>
    </source>
</evidence>
<proteinExistence type="predicted"/>
<gene>
    <name evidence="3" type="ORF">SHK19_00185</name>
</gene>
<dbReference type="EMBL" id="CP141059">
    <property type="protein sequence ID" value="WQQ26664.1"/>
    <property type="molecule type" value="Genomic_DNA"/>
</dbReference>
<evidence type="ECO:0000256" key="1">
    <source>
        <dbReference type="SAM" id="MobiDB-lite"/>
    </source>
</evidence>
<keyword evidence="2" id="KW-0472">Membrane</keyword>